<dbReference type="GO" id="GO:0008270">
    <property type="term" value="F:zinc ion binding"/>
    <property type="evidence" value="ECO:0007669"/>
    <property type="project" value="InterPro"/>
</dbReference>
<dbReference type="GO" id="GO:0008237">
    <property type="term" value="F:metallopeptidase activity"/>
    <property type="evidence" value="ECO:0007669"/>
    <property type="project" value="InterPro"/>
</dbReference>
<dbReference type="RefSeq" id="WP_249323185.1">
    <property type="nucleotide sequence ID" value="NZ_JACRTK010000001.1"/>
</dbReference>
<dbReference type="Pfam" id="PF01433">
    <property type="entry name" value="Peptidase_M1"/>
    <property type="match status" value="1"/>
</dbReference>
<protein>
    <submittedName>
        <fullName evidence="4">M1 family metallopeptidase</fullName>
    </submittedName>
</protein>
<dbReference type="CDD" id="cd09604">
    <property type="entry name" value="M1_APN_like"/>
    <property type="match status" value="1"/>
</dbReference>
<dbReference type="Gene3D" id="1.10.390.10">
    <property type="entry name" value="Neutral Protease Domain 2"/>
    <property type="match status" value="1"/>
</dbReference>
<evidence type="ECO:0000256" key="2">
    <source>
        <dbReference type="PIRSR" id="PIRSR634015-3"/>
    </source>
</evidence>
<name>A0A926IN63_9FIRM</name>
<keyword evidence="2" id="KW-0479">Metal-binding</keyword>
<gene>
    <name evidence="4" type="ORF">H8689_04340</name>
</gene>
<keyword evidence="2" id="KW-0862">Zinc</keyword>
<feature type="active site" description="Proton acceptor" evidence="1">
    <location>
        <position position="349"/>
    </location>
</feature>
<reference evidence="4 5" key="1">
    <citation type="submission" date="2020-08" db="EMBL/GenBank/DDBJ databases">
        <title>Genome public.</title>
        <authorList>
            <person name="Liu C."/>
            <person name="Sun Q."/>
        </authorList>
    </citation>
    <scope>NUCLEOTIDE SEQUENCE [LARGE SCALE GENOMIC DNA]</scope>
    <source>
        <strain evidence="4 5">NSJ-26</strain>
    </source>
</reference>
<evidence type="ECO:0000313" key="5">
    <source>
        <dbReference type="Proteomes" id="UP000601522"/>
    </source>
</evidence>
<evidence type="ECO:0000256" key="1">
    <source>
        <dbReference type="PIRSR" id="PIRSR634015-1"/>
    </source>
</evidence>
<feature type="binding site" evidence="2">
    <location>
        <position position="371"/>
    </location>
    <ligand>
        <name>Zn(2+)</name>
        <dbReference type="ChEBI" id="CHEBI:29105"/>
        <note>catalytic</note>
    </ligand>
</feature>
<dbReference type="EMBL" id="JACRTK010000001">
    <property type="protein sequence ID" value="MBC8590368.1"/>
    <property type="molecule type" value="Genomic_DNA"/>
</dbReference>
<dbReference type="Proteomes" id="UP000601522">
    <property type="component" value="Unassembled WGS sequence"/>
</dbReference>
<dbReference type="PANTHER" id="PTHR45726">
    <property type="entry name" value="LEUKOTRIENE A-4 HYDROLASE"/>
    <property type="match status" value="1"/>
</dbReference>
<dbReference type="PANTHER" id="PTHR45726:SF3">
    <property type="entry name" value="LEUKOTRIENE A-4 HYDROLASE"/>
    <property type="match status" value="1"/>
</dbReference>
<evidence type="ECO:0000259" key="3">
    <source>
        <dbReference type="Pfam" id="PF01433"/>
    </source>
</evidence>
<comment type="caution">
    <text evidence="4">The sequence shown here is derived from an EMBL/GenBank/DDBJ whole genome shotgun (WGS) entry which is preliminary data.</text>
</comment>
<feature type="domain" description="Peptidase M1 membrane alanine aminopeptidase" evidence="3">
    <location>
        <begin position="295"/>
        <end position="493"/>
    </location>
</feature>
<evidence type="ECO:0000313" key="4">
    <source>
        <dbReference type="EMBL" id="MBC8590368.1"/>
    </source>
</evidence>
<dbReference type="InterPro" id="IPR027268">
    <property type="entry name" value="Peptidase_M4/M1_CTD_sf"/>
</dbReference>
<proteinExistence type="predicted"/>
<dbReference type="AlphaFoldDB" id="A0A926IN63"/>
<dbReference type="InterPro" id="IPR034015">
    <property type="entry name" value="M1_LTA4H"/>
</dbReference>
<feature type="binding site" evidence="2">
    <location>
        <position position="348"/>
    </location>
    <ligand>
        <name>Zn(2+)</name>
        <dbReference type="ChEBI" id="CHEBI:29105"/>
        <note>catalytic</note>
    </ligand>
</feature>
<dbReference type="InterPro" id="IPR014782">
    <property type="entry name" value="Peptidase_M1_dom"/>
</dbReference>
<feature type="active site" description="Proton donor" evidence="1">
    <location>
        <position position="434"/>
    </location>
</feature>
<dbReference type="Gene3D" id="2.60.40.1730">
    <property type="entry name" value="tricorn interacting facor f3 domain"/>
    <property type="match status" value="1"/>
</dbReference>
<keyword evidence="5" id="KW-1185">Reference proteome</keyword>
<dbReference type="PROSITE" id="PS51257">
    <property type="entry name" value="PROKAR_LIPOPROTEIN"/>
    <property type="match status" value="1"/>
</dbReference>
<sequence length="495" mass="57914">MNKKLNYLILLTILIFVLIGCEKEETIIFDTLTEKNFNKVDPDKINHYNIEVKLDEEQMTYTGKQWTTYINNTDRTLGELYFHIYPNAFKTKENAPILFGKDGGDTSQYIGGNIDINKVTVDNLELDYSIEGEDNTILHIKLKEPLLKNQKLKIYMEYNVKLPTAKERFGYGDRTINLGNWYPIACVYDEKGWNLEPYYTLGDPFYSDIGNYDVKIHTHKDTVVASSGNILSEKVEGDEKTYEIEGKLIRDFAWVASKDFKIARGKIENTQIKLYYLDENPSMVKKSIKIGEDSIRIFNRIFGDYPYGHYSIVMTEFPTGMEYPGIVFIGEQYFKGKFKDVLEQIIVHETAHQWWYGLVGSNQVKEAWLDEGLTTYSEVIYTNEVHGPKKGKKYLTDNIKIGYELGKNYLLEDDIVNKPLKDFSSWDDYGILVYTKAAMFINEINDKFGEDMLYRILREYFKEYKYYNATTDDFIKVCEEVTNTDFHDLVQKWLY</sequence>
<feature type="binding site" evidence="2">
    <location>
        <position position="352"/>
    </location>
    <ligand>
        <name>Zn(2+)</name>
        <dbReference type="ChEBI" id="CHEBI:29105"/>
        <note>catalytic</note>
    </ligand>
</feature>
<dbReference type="SUPFAM" id="SSF55486">
    <property type="entry name" value="Metalloproteases ('zincins'), catalytic domain"/>
    <property type="match status" value="1"/>
</dbReference>
<dbReference type="InterPro" id="IPR042097">
    <property type="entry name" value="Aminopeptidase_N-like_N_sf"/>
</dbReference>
<accession>A0A926IN63</accession>
<comment type="cofactor">
    <cofactor evidence="2">
        <name>Zn(2+)</name>
        <dbReference type="ChEBI" id="CHEBI:29105"/>
    </cofactor>
    <text evidence="2">Binds 1 zinc ion per subunit.</text>
</comment>
<organism evidence="4 5">
    <name type="scientific">Wansuia hejianensis</name>
    <dbReference type="NCBI Taxonomy" id="2763667"/>
    <lineage>
        <taxon>Bacteria</taxon>
        <taxon>Bacillati</taxon>
        <taxon>Bacillota</taxon>
        <taxon>Clostridia</taxon>
        <taxon>Lachnospirales</taxon>
        <taxon>Lachnospiraceae</taxon>
        <taxon>Wansuia</taxon>
    </lineage>
</organism>